<dbReference type="Proteomes" id="UP001144347">
    <property type="component" value="Unassembled WGS sequence"/>
</dbReference>
<keyword evidence="3" id="KW-1185">Reference proteome</keyword>
<evidence type="ECO:0000313" key="3">
    <source>
        <dbReference type="Proteomes" id="UP001144347"/>
    </source>
</evidence>
<comment type="caution">
    <text evidence="2">The sequence shown here is derived from an EMBL/GenBank/DDBJ whole genome shotgun (WGS) entry which is preliminary data.</text>
</comment>
<organism evidence="2 3">
    <name type="scientific">Pedobacter punctiformis</name>
    <dbReference type="NCBI Taxonomy" id="3004097"/>
    <lineage>
        <taxon>Bacteria</taxon>
        <taxon>Pseudomonadati</taxon>
        <taxon>Bacteroidota</taxon>
        <taxon>Sphingobacteriia</taxon>
        <taxon>Sphingobacteriales</taxon>
        <taxon>Sphingobacteriaceae</taxon>
        <taxon>Pedobacter</taxon>
    </lineage>
</organism>
<evidence type="ECO:0000313" key="2">
    <source>
        <dbReference type="EMBL" id="MCZ4244956.1"/>
    </source>
</evidence>
<reference evidence="2" key="1">
    <citation type="submission" date="2022-12" db="EMBL/GenBank/DDBJ databases">
        <title>Genome sequence of HCMS5-2.</title>
        <authorList>
            <person name="Woo H."/>
        </authorList>
    </citation>
    <scope>NUCLEOTIDE SEQUENCE</scope>
    <source>
        <strain evidence="2">HCMS5-2</strain>
    </source>
</reference>
<gene>
    <name evidence="2" type="ORF">O0955_13165</name>
</gene>
<dbReference type="EMBL" id="JAPWGM010000004">
    <property type="protein sequence ID" value="MCZ4244956.1"/>
    <property type="molecule type" value="Genomic_DNA"/>
</dbReference>
<evidence type="ECO:0008006" key="4">
    <source>
        <dbReference type="Google" id="ProtNLM"/>
    </source>
</evidence>
<proteinExistence type="predicted"/>
<name>A0ABT4LAL0_9SPHI</name>
<accession>A0ABT4LAL0</accession>
<evidence type="ECO:0000256" key="1">
    <source>
        <dbReference type="SAM" id="MobiDB-lite"/>
    </source>
</evidence>
<feature type="region of interest" description="Disordered" evidence="1">
    <location>
        <begin position="45"/>
        <end position="68"/>
    </location>
</feature>
<protein>
    <recommendedName>
        <fullName evidence="4">Transposase</fullName>
    </recommendedName>
</protein>
<sequence>MTQTAILERENKVLKSQLQEAVELLSGVKSQVGLTWQEPISEFTSRVGGKRHNPNDWSMADRNGEQGI</sequence>
<dbReference type="RefSeq" id="WP_269428009.1">
    <property type="nucleotide sequence ID" value="NZ_JAPWGM010000004.1"/>
</dbReference>